<keyword evidence="3" id="KW-0663">Pyridoxal phosphate</keyword>
<organism evidence="6 7">
    <name type="scientific">Kribbella speibonae</name>
    <dbReference type="NCBI Taxonomy" id="1572660"/>
    <lineage>
        <taxon>Bacteria</taxon>
        <taxon>Bacillati</taxon>
        <taxon>Actinomycetota</taxon>
        <taxon>Actinomycetes</taxon>
        <taxon>Propionibacteriales</taxon>
        <taxon>Kribbellaceae</taxon>
        <taxon>Kribbella</taxon>
    </lineage>
</organism>
<comment type="similarity">
    <text evidence="2">Belongs to the SHMT family.</text>
</comment>
<evidence type="ECO:0000313" key="7">
    <source>
        <dbReference type="Proteomes" id="UP000294225"/>
    </source>
</evidence>
<dbReference type="Gene3D" id="3.90.1150.10">
    <property type="entry name" value="Aspartate Aminotransferase, domain 1"/>
    <property type="match status" value="1"/>
</dbReference>
<dbReference type="PANTHER" id="PTHR11680">
    <property type="entry name" value="SERINE HYDROXYMETHYLTRANSFERASE"/>
    <property type="match status" value="1"/>
</dbReference>
<dbReference type="GO" id="GO:0005737">
    <property type="term" value="C:cytoplasm"/>
    <property type="evidence" value="ECO:0007669"/>
    <property type="project" value="TreeGrafter"/>
</dbReference>
<dbReference type="InterPro" id="IPR039429">
    <property type="entry name" value="SHMT-like_dom"/>
</dbReference>
<dbReference type="GO" id="GO:0046653">
    <property type="term" value="P:tetrahydrofolate metabolic process"/>
    <property type="evidence" value="ECO:0007669"/>
    <property type="project" value="TreeGrafter"/>
</dbReference>
<dbReference type="InterPro" id="IPR015422">
    <property type="entry name" value="PyrdxlP-dep_Trfase_small"/>
</dbReference>
<dbReference type="EMBL" id="SJKC01000007">
    <property type="protein sequence ID" value="TCC30677.1"/>
    <property type="molecule type" value="Genomic_DNA"/>
</dbReference>
<comment type="caution">
    <text evidence="6">The sequence shown here is derived from an EMBL/GenBank/DDBJ whole genome shotgun (WGS) entry which is preliminary data.</text>
</comment>
<evidence type="ECO:0000256" key="2">
    <source>
        <dbReference type="ARBA" id="ARBA00006376"/>
    </source>
</evidence>
<gene>
    <name evidence="6" type="ORF">E0H92_36745</name>
</gene>
<dbReference type="InterPro" id="IPR015421">
    <property type="entry name" value="PyrdxlP-dep_Trfase_major"/>
</dbReference>
<feature type="region of interest" description="Disordered" evidence="4">
    <location>
        <begin position="46"/>
        <end position="77"/>
    </location>
</feature>
<comment type="cofactor">
    <cofactor evidence="1">
        <name>pyridoxal 5'-phosphate</name>
        <dbReference type="ChEBI" id="CHEBI:597326"/>
    </cofactor>
</comment>
<dbReference type="InterPro" id="IPR049943">
    <property type="entry name" value="Ser_HO-MeTrfase-like"/>
</dbReference>
<dbReference type="PANTHER" id="PTHR11680:SF35">
    <property type="entry name" value="SERINE HYDROXYMETHYLTRANSFERASE 1"/>
    <property type="match status" value="1"/>
</dbReference>
<evidence type="ECO:0000259" key="5">
    <source>
        <dbReference type="Pfam" id="PF00464"/>
    </source>
</evidence>
<dbReference type="GO" id="GO:0030170">
    <property type="term" value="F:pyridoxal phosphate binding"/>
    <property type="evidence" value="ECO:0007669"/>
    <property type="project" value="TreeGrafter"/>
</dbReference>
<dbReference type="SUPFAM" id="SSF53383">
    <property type="entry name" value="PLP-dependent transferases"/>
    <property type="match status" value="1"/>
</dbReference>
<dbReference type="AlphaFoldDB" id="A0A4R0IDY0"/>
<evidence type="ECO:0000256" key="3">
    <source>
        <dbReference type="ARBA" id="ARBA00022898"/>
    </source>
</evidence>
<reference evidence="6 7" key="1">
    <citation type="submission" date="2019-02" db="EMBL/GenBank/DDBJ databases">
        <title>Kribbella capetownensis sp. nov. and Kribbella speibonae sp. nov., isolated from soil.</title>
        <authorList>
            <person name="Curtis S.M."/>
            <person name="Norton I."/>
            <person name="Everest G.J."/>
            <person name="Meyers P.R."/>
        </authorList>
    </citation>
    <scope>NUCLEOTIDE SEQUENCE [LARGE SCALE GENOMIC DNA]</scope>
    <source>
        <strain evidence="6 7">YM55</strain>
    </source>
</reference>
<evidence type="ECO:0000256" key="4">
    <source>
        <dbReference type="SAM" id="MobiDB-lite"/>
    </source>
</evidence>
<feature type="domain" description="Serine hydroxymethyltransferase-like" evidence="5">
    <location>
        <begin position="188"/>
        <end position="445"/>
    </location>
</feature>
<accession>A0A4R0IDY0</accession>
<dbReference type="Pfam" id="PF00464">
    <property type="entry name" value="SHMT"/>
    <property type="match status" value="1"/>
</dbReference>
<evidence type="ECO:0000313" key="6">
    <source>
        <dbReference type="EMBL" id="TCC30677.1"/>
    </source>
</evidence>
<dbReference type="Proteomes" id="UP000294225">
    <property type="component" value="Unassembled WGS sequence"/>
</dbReference>
<proteinExistence type="inferred from homology"/>
<feature type="compositionally biased region" description="Polar residues" evidence="4">
    <location>
        <begin position="66"/>
        <end position="76"/>
    </location>
</feature>
<dbReference type="Gene3D" id="3.40.640.10">
    <property type="entry name" value="Type I PLP-dependent aspartate aminotransferase-like (Major domain)"/>
    <property type="match status" value="1"/>
</dbReference>
<name>A0A4R0IDY0_9ACTN</name>
<evidence type="ECO:0000256" key="1">
    <source>
        <dbReference type="ARBA" id="ARBA00001933"/>
    </source>
</evidence>
<dbReference type="GO" id="GO:0019264">
    <property type="term" value="P:glycine biosynthetic process from serine"/>
    <property type="evidence" value="ECO:0007669"/>
    <property type="project" value="TreeGrafter"/>
</dbReference>
<dbReference type="InterPro" id="IPR015424">
    <property type="entry name" value="PyrdxlP-dep_Trfase"/>
</dbReference>
<dbReference type="GO" id="GO:0004372">
    <property type="term" value="F:glycine hydroxymethyltransferase activity"/>
    <property type="evidence" value="ECO:0007669"/>
    <property type="project" value="TreeGrafter"/>
</dbReference>
<sequence>MAAGAERHIVQVLSSDAPALAQHRLKVAFVEFRRFVQHDMSRHLTTDKLECPRSSARRQPHRGLVPSSSHRTSVESASRPLVCSGSPAVPANQTIDHEARGCSLPVVDGLEISTVLKLIGSHEAKAHASINFTPSENVLSPLARVPFTSDLHARYFFDWFRQSFASALDAGRIQLEVLEPILRQMARAEYVDVRPLSGMHCAAIVMAALCPAGGTAMTIPVDGGGHTSTDAIAARLGLRLTPVPMRDTHFVDLDQLDEIVAAQMPDLIYLDQSSLLFPIDPLPIRRIIDARSPKTVLHLDASHTNGLILGGALPNPLDRGAHIFGGSTHKTLPGPHKGFVATNSSDLRDRVDAVAYHFVSQSQLASVISLAITLLEMRDCGGERYAKLVLTNTARFAAGLFDRGIPVIRTAEGFTGCHQTWVQPVPGVDAITVNRRLYDLGIMANLFNELPGVTGPAFRISLAETTRRGGTAREIDDLIDIFAVALSDGSSDLRTELAAVRSRIDRPRYCYSHEQLSAMGTDRDLLDLVWQIENQFGRPVCDRP</sequence>
<protein>
    <recommendedName>
        <fullName evidence="5">Serine hydroxymethyltransferase-like domain-containing protein</fullName>
    </recommendedName>
</protein>